<comment type="caution">
    <text evidence="1">The sequence shown here is derived from an EMBL/GenBank/DDBJ whole genome shotgun (WGS) entry which is preliminary data.</text>
</comment>
<evidence type="ECO:0008006" key="3">
    <source>
        <dbReference type="Google" id="ProtNLM"/>
    </source>
</evidence>
<accession>A0A2S7KV25</accession>
<dbReference type="InterPro" id="IPR008979">
    <property type="entry name" value="Galactose-bd-like_sf"/>
</dbReference>
<dbReference type="AlphaFoldDB" id="A0A2S7KV25"/>
<dbReference type="InterPro" id="IPR008964">
    <property type="entry name" value="Invasin/intimin_cell_adhesion"/>
</dbReference>
<name>A0A2S7KV25_9FLAO</name>
<evidence type="ECO:0000313" key="1">
    <source>
        <dbReference type="EMBL" id="PQB06495.1"/>
    </source>
</evidence>
<reference evidence="1 2" key="1">
    <citation type="submission" date="2016-11" db="EMBL/GenBank/DDBJ databases">
        <title>Trade-off between light-utilization and light-protection in marine flavobacteria.</title>
        <authorList>
            <person name="Kumagai Y."/>
        </authorList>
    </citation>
    <scope>NUCLEOTIDE SEQUENCE [LARGE SCALE GENOMIC DNA]</scope>
    <source>
        <strain evidence="1 2">ATCC 700397</strain>
    </source>
</reference>
<dbReference type="Gene3D" id="2.60.40.1080">
    <property type="match status" value="1"/>
</dbReference>
<dbReference type="SUPFAM" id="SSF49785">
    <property type="entry name" value="Galactose-binding domain-like"/>
    <property type="match status" value="1"/>
</dbReference>
<dbReference type="SUPFAM" id="SSF49373">
    <property type="entry name" value="Invasin/intimin cell-adhesion fragments"/>
    <property type="match status" value="1"/>
</dbReference>
<keyword evidence="2" id="KW-1185">Reference proteome</keyword>
<dbReference type="Proteomes" id="UP000239522">
    <property type="component" value="Unassembled WGS sequence"/>
</dbReference>
<gene>
    <name evidence="1" type="ORF">BST83_04420</name>
</gene>
<organism evidence="1 2">
    <name type="scientific">Polaribacter filamentus</name>
    <dbReference type="NCBI Taxonomy" id="53483"/>
    <lineage>
        <taxon>Bacteria</taxon>
        <taxon>Pseudomonadati</taxon>
        <taxon>Bacteroidota</taxon>
        <taxon>Flavobacteriia</taxon>
        <taxon>Flavobacteriales</taxon>
        <taxon>Flavobacteriaceae</taxon>
    </lineage>
</organism>
<evidence type="ECO:0000313" key="2">
    <source>
        <dbReference type="Proteomes" id="UP000239522"/>
    </source>
</evidence>
<protein>
    <recommendedName>
        <fullName evidence="3">Glycosyl hydrolase family 16</fullName>
    </recommendedName>
</protein>
<proteinExistence type="predicted"/>
<dbReference type="Gene3D" id="2.60.120.430">
    <property type="entry name" value="Galactose-binding lectin"/>
    <property type="match status" value="1"/>
</dbReference>
<dbReference type="EMBL" id="MQUA01000013">
    <property type="protein sequence ID" value="PQB06495.1"/>
    <property type="molecule type" value="Genomic_DNA"/>
</dbReference>
<sequence length="476" mass="51891">MFLLILILTLANCERELSENVEFTTFPTTGDIFTDNLVGLGSNFYFPYGPDANNPVGSKPTAWSVDTKEGHESASSMRIDVPKDTDPLGNYAGAILRIDGEGRDLSGYDALTFWAKGSQTGTIGEIGFGEDFGDNKYIATIRNVDLSTNWVKYIIPIPDPSKLINERGMLRYAVAGINGLGFTFWIDDLKFEKLGNIGQPQPAMANGKDLEEGNFVGNSFNLSGYGLTQTFNLSSGLNQTIIAAPMYFDFESSDIEVVRVSETGIVSIVGPGTAKITAAIAGVKAKGSLTISASGAFPLAPAPQESASNVISVFSDTYTNVPVDFHNGYWQPYQTTLGGETIIDGQNILNYTNFNFVGTQLTEAIDITAMTHYSVDLLMLELPTDLLNIDLLITLRSADGSFQQNRIGSNYQLDSRAPIVYPASSLVANEWQSLKIPIRPTSETGLNKAAINIIIIENIKSSQIKTFYMDNMYFYK</sequence>